<accession>A0A7Y4MSD7</accession>
<dbReference type="Pfam" id="PF01744">
    <property type="entry name" value="GLTT"/>
    <property type="match status" value="1"/>
</dbReference>
<evidence type="ECO:0000313" key="1">
    <source>
        <dbReference type="EMBL" id="NOJ80966.1"/>
    </source>
</evidence>
<protein>
    <submittedName>
        <fullName evidence="1">Uncharacterized protein</fullName>
    </submittedName>
</protein>
<name>A0A7Y4MSD7_MYXXA</name>
<sequence>MRLMPAFLSGFRINHCLKHLRRPRIAGGLLGLALGFGGGACGPAELTGATWTLREAHASAESGNGLSTNGLSTNGLSTNGLSTHGLSTNGLSTVGFSHWFNQDPARADELMRYIIRCAAKENQQRKYTNPVTGVKYTWEGGLGLALNWATGAPATAQEEEIVSACLAAHANKFGISVAISVLGRDARGGALPYTEQELSTFSEREACFFGNLFDGTGVFAATDRGYLREDESTVRACGLPSNPAHADCLPIIHTGTCESRCQRAATAALPVSQDADRKNPPPHGEPPYYETCTYNGRTFQPLTTRLQPRDIHRCGDGVCQLTERCGDGVVAGSCQADCGTCPY</sequence>
<dbReference type="AlphaFoldDB" id="A0A7Y4MSD7"/>
<dbReference type="Proteomes" id="UP000533080">
    <property type="component" value="Unassembled WGS sequence"/>
</dbReference>
<evidence type="ECO:0000313" key="2">
    <source>
        <dbReference type="Proteomes" id="UP000533080"/>
    </source>
</evidence>
<dbReference type="EMBL" id="JABFNT010000072">
    <property type="protein sequence ID" value="NOJ80966.1"/>
    <property type="molecule type" value="Genomic_DNA"/>
</dbReference>
<organism evidence="1 2">
    <name type="scientific">Myxococcus xanthus</name>
    <dbReference type="NCBI Taxonomy" id="34"/>
    <lineage>
        <taxon>Bacteria</taxon>
        <taxon>Pseudomonadati</taxon>
        <taxon>Myxococcota</taxon>
        <taxon>Myxococcia</taxon>
        <taxon>Myxococcales</taxon>
        <taxon>Cystobacterineae</taxon>
        <taxon>Myxococcaceae</taxon>
        <taxon>Myxococcus</taxon>
    </lineage>
</organism>
<comment type="caution">
    <text evidence="1">The sequence shown here is derived from an EMBL/GenBank/DDBJ whole genome shotgun (WGS) entry which is preliminary data.</text>
</comment>
<dbReference type="InterPro" id="IPR008164">
    <property type="entry name" value="XGLTT_rpt"/>
</dbReference>
<proteinExistence type="predicted"/>
<gene>
    <name evidence="1" type="ORF">HNV28_21995</name>
</gene>
<reference evidence="1 2" key="1">
    <citation type="submission" date="2020-05" db="EMBL/GenBank/DDBJ databases">
        <authorList>
            <person name="Whitworth D."/>
        </authorList>
    </citation>
    <scope>NUCLEOTIDE SEQUENCE [LARGE SCALE GENOMIC DNA]</scope>
    <source>
        <strain evidence="1 2">AM005</strain>
    </source>
</reference>